<dbReference type="RefSeq" id="XP_062739018.1">
    <property type="nucleotide sequence ID" value="XM_062884258.1"/>
</dbReference>
<sequence length="87" mass="9790">MPPLPRNMGAVILSWDFDDYGQKARRLGSVINLFLTHIKFEDPQLSRLGNTTPPLKHLGYQTNKRPYGEDFVVYATPLIVTPSNACS</sequence>
<dbReference type="EMBL" id="JAFFHA010000009">
    <property type="protein sequence ID" value="KAK4650043.1"/>
    <property type="molecule type" value="Genomic_DNA"/>
</dbReference>
<proteinExistence type="predicted"/>
<accession>A0ABR0G2T2</accession>
<gene>
    <name evidence="1" type="ORF">QC762_0105980</name>
</gene>
<keyword evidence="2" id="KW-1185">Reference proteome</keyword>
<reference evidence="1 2" key="1">
    <citation type="journal article" date="2023" name="bioRxiv">
        <title>High-quality genome assemblies of four members of thePodospora anserinaspecies complex.</title>
        <authorList>
            <person name="Ament-Velasquez S.L."/>
            <person name="Vogan A.A."/>
            <person name="Wallerman O."/>
            <person name="Hartmann F."/>
            <person name="Gautier V."/>
            <person name="Silar P."/>
            <person name="Giraud T."/>
            <person name="Johannesson H."/>
        </authorList>
    </citation>
    <scope>NUCLEOTIDE SEQUENCE [LARGE SCALE GENOMIC DNA]</scope>
    <source>
        <strain evidence="1 2">CBS 415.72m</strain>
    </source>
</reference>
<dbReference type="GeneID" id="87904077"/>
<evidence type="ECO:0000313" key="1">
    <source>
        <dbReference type="EMBL" id="KAK4650043.1"/>
    </source>
</evidence>
<organism evidence="1 2">
    <name type="scientific">Podospora pseudocomata</name>
    <dbReference type="NCBI Taxonomy" id="2093779"/>
    <lineage>
        <taxon>Eukaryota</taxon>
        <taxon>Fungi</taxon>
        <taxon>Dikarya</taxon>
        <taxon>Ascomycota</taxon>
        <taxon>Pezizomycotina</taxon>
        <taxon>Sordariomycetes</taxon>
        <taxon>Sordariomycetidae</taxon>
        <taxon>Sordariales</taxon>
        <taxon>Podosporaceae</taxon>
        <taxon>Podospora</taxon>
    </lineage>
</organism>
<name>A0ABR0G2T2_9PEZI</name>
<dbReference type="Proteomes" id="UP001323405">
    <property type="component" value="Unassembled WGS sequence"/>
</dbReference>
<protein>
    <submittedName>
        <fullName evidence="1">Uncharacterized protein</fullName>
    </submittedName>
</protein>
<comment type="caution">
    <text evidence="1">The sequence shown here is derived from an EMBL/GenBank/DDBJ whole genome shotgun (WGS) entry which is preliminary data.</text>
</comment>
<evidence type="ECO:0000313" key="2">
    <source>
        <dbReference type="Proteomes" id="UP001323405"/>
    </source>
</evidence>